<organism evidence="2 3">
    <name type="scientific">Clarias magur</name>
    <name type="common">Asian catfish</name>
    <name type="synonym">Macropteronotus magur</name>
    <dbReference type="NCBI Taxonomy" id="1594786"/>
    <lineage>
        <taxon>Eukaryota</taxon>
        <taxon>Metazoa</taxon>
        <taxon>Chordata</taxon>
        <taxon>Craniata</taxon>
        <taxon>Vertebrata</taxon>
        <taxon>Euteleostomi</taxon>
        <taxon>Actinopterygii</taxon>
        <taxon>Neopterygii</taxon>
        <taxon>Teleostei</taxon>
        <taxon>Ostariophysi</taxon>
        <taxon>Siluriformes</taxon>
        <taxon>Clariidae</taxon>
        <taxon>Clarias</taxon>
    </lineage>
</organism>
<reference evidence="2" key="1">
    <citation type="submission" date="2020-07" db="EMBL/GenBank/DDBJ databases">
        <title>Clarias magur genome sequencing, assembly and annotation.</title>
        <authorList>
            <person name="Kushwaha B."/>
            <person name="Kumar R."/>
            <person name="Das P."/>
            <person name="Joshi C.G."/>
            <person name="Kumar D."/>
            <person name="Nagpure N.S."/>
            <person name="Pandey M."/>
            <person name="Agarwal S."/>
            <person name="Srivastava S."/>
            <person name="Singh M."/>
            <person name="Sahoo L."/>
            <person name="Jayasankar P."/>
            <person name="Meher P.K."/>
            <person name="Koringa P.G."/>
            <person name="Iquebal M.A."/>
            <person name="Das S.P."/>
            <person name="Bit A."/>
            <person name="Patnaik S."/>
            <person name="Patel N."/>
            <person name="Shah T.M."/>
            <person name="Hinsu A."/>
            <person name="Jena J.K."/>
        </authorList>
    </citation>
    <scope>NUCLEOTIDE SEQUENCE</scope>
    <source>
        <strain evidence="2">CIFAMagur01</strain>
        <tissue evidence="2">Testis</tissue>
    </source>
</reference>
<keyword evidence="1" id="KW-0175">Coiled coil</keyword>
<protein>
    <submittedName>
        <fullName evidence="2">Zinc-binding protein A33-like</fullName>
    </submittedName>
</protein>
<dbReference type="AlphaFoldDB" id="A0A8J4UNB9"/>
<sequence length="178" mass="21258">MYTNHMKDTNNNCNKSLLNDQKDKLIQAIKKIKHEVDECYEAEKDTFADAIDVENQFEDMEREIRAEFQNLHNFLDEQEERDLERLRKERDRRIKMLKDREKKIAMQGRDLERAIETLNSKLAEEDSPKLLKEIKDLLKRCEVNFVRPAPVDSEICSGQFVGPIQYRIWKHMKASLYP</sequence>
<proteinExistence type="predicted"/>
<dbReference type="EMBL" id="QNUK01000092">
    <property type="protein sequence ID" value="KAF5902352.1"/>
    <property type="molecule type" value="Genomic_DNA"/>
</dbReference>
<dbReference type="Proteomes" id="UP000727407">
    <property type="component" value="Unassembled WGS sequence"/>
</dbReference>
<keyword evidence="3" id="KW-1185">Reference proteome</keyword>
<feature type="non-terminal residue" evidence="2">
    <location>
        <position position="1"/>
    </location>
</feature>
<gene>
    <name evidence="2" type="ORF">DAT39_007915</name>
</gene>
<evidence type="ECO:0000313" key="2">
    <source>
        <dbReference type="EMBL" id="KAF5902352.1"/>
    </source>
</evidence>
<dbReference type="OrthoDB" id="6270329at2759"/>
<feature type="coiled-coil region" evidence="1">
    <location>
        <begin position="15"/>
        <end position="70"/>
    </location>
</feature>
<evidence type="ECO:0000256" key="1">
    <source>
        <dbReference type="SAM" id="Coils"/>
    </source>
</evidence>
<comment type="caution">
    <text evidence="2">The sequence shown here is derived from an EMBL/GenBank/DDBJ whole genome shotgun (WGS) entry which is preliminary data.</text>
</comment>
<evidence type="ECO:0000313" key="3">
    <source>
        <dbReference type="Proteomes" id="UP000727407"/>
    </source>
</evidence>
<accession>A0A8J4UNB9</accession>
<name>A0A8J4UNB9_CLAMG</name>